<dbReference type="PANTHER" id="PTHR43968">
    <property type="match status" value="1"/>
</dbReference>
<protein>
    <submittedName>
        <fullName evidence="2">Glutathione S-transferase N-terminal domain-containing protein</fullName>
    </submittedName>
</protein>
<comment type="caution">
    <text evidence="2">The sequence shown here is derived from an EMBL/GenBank/DDBJ whole genome shotgun (WGS) entry which is preliminary data.</text>
</comment>
<name>A0ABT7QJT1_9GAMM</name>
<dbReference type="InterPro" id="IPR050983">
    <property type="entry name" value="GST_Omega/HSP26"/>
</dbReference>
<evidence type="ECO:0000313" key="2">
    <source>
        <dbReference type="EMBL" id="MDM5146963.1"/>
    </source>
</evidence>
<dbReference type="SUPFAM" id="SSF52833">
    <property type="entry name" value="Thioredoxin-like"/>
    <property type="match status" value="1"/>
</dbReference>
<dbReference type="PROSITE" id="PS50404">
    <property type="entry name" value="GST_NTER"/>
    <property type="match status" value="1"/>
</dbReference>
<dbReference type="PANTHER" id="PTHR43968:SF6">
    <property type="entry name" value="GLUTATHIONE S-TRANSFERASE OMEGA"/>
    <property type="match status" value="1"/>
</dbReference>
<dbReference type="Gene3D" id="3.40.30.10">
    <property type="entry name" value="Glutaredoxin"/>
    <property type="match status" value="1"/>
</dbReference>
<dbReference type="InterPro" id="IPR004045">
    <property type="entry name" value="Glutathione_S-Trfase_N"/>
</dbReference>
<evidence type="ECO:0000259" key="1">
    <source>
        <dbReference type="PROSITE" id="PS50404"/>
    </source>
</evidence>
<dbReference type="Gene3D" id="1.20.1050.10">
    <property type="match status" value="1"/>
</dbReference>
<dbReference type="SFLD" id="SFLDS00019">
    <property type="entry name" value="Glutathione_Transferase_(cytos"/>
    <property type="match status" value="1"/>
</dbReference>
<dbReference type="InterPro" id="IPR036249">
    <property type="entry name" value="Thioredoxin-like_sf"/>
</dbReference>
<proteinExistence type="predicted"/>
<gene>
    <name evidence="2" type="ORF">NQX30_00985</name>
</gene>
<sequence length="198" mass="22186">MKLLMTPTSPYARKAHVIILEKGINCEITPASPWENDEQLLATNPLRKVPVLIADDGEIIIDSRTICEYLDSLNSTPPFLPTEPKARAAVKNRTALVEGALDSMLSIIMAKRVAPEMDSAAWRDWLMSKVGSVLAYLNKDIATRNDSFDLSDVGCFCLLDMLSFRIPDYDWRTTNPALTAWFENIAPRSSLTQTDPRR</sequence>
<dbReference type="EMBL" id="JANQAO010000001">
    <property type="protein sequence ID" value="MDM5146963.1"/>
    <property type="molecule type" value="Genomic_DNA"/>
</dbReference>
<dbReference type="SUPFAM" id="SSF47616">
    <property type="entry name" value="GST C-terminal domain-like"/>
    <property type="match status" value="1"/>
</dbReference>
<keyword evidence="3" id="KW-1185">Reference proteome</keyword>
<reference evidence="2" key="2">
    <citation type="journal article" date="2023" name="Microbiome">
        <title>Synthase-selected sorting approach identifies a beta-lactone synthase in a nudibranch symbiotic bacterium.</title>
        <authorList>
            <person name="Dzunkova M."/>
            <person name="La Clair J.J."/>
            <person name="Tyml T."/>
            <person name="Doud D."/>
            <person name="Schulz F."/>
            <person name="Piquer-Esteban S."/>
            <person name="Porcel Sanchis D."/>
            <person name="Osborn A."/>
            <person name="Robinson D."/>
            <person name="Louie K.B."/>
            <person name="Bowen B.P."/>
            <person name="Bowers R.M."/>
            <person name="Lee J."/>
            <person name="Arnau V."/>
            <person name="Diaz-Villanueva W."/>
            <person name="Stepanauskas R."/>
            <person name="Gosliner T."/>
            <person name="Date S.V."/>
            <person name="Northen T.R."/>
            <person name="Cheng J.F."/>
            <person name="Burkart M.D."/>
            <person name="Woyke T."/>
        </authorList>
    </citation>
    <scope>NUCLEOTIDE SEQUENCE</scope>
    <source>
        <strain evidence="2">Df01</strain>
    </source>
</reference>
<accession>A0ABT7QJT1</accession>
<feature type="domain" description="GST N-terminal" evidence="1">
    <location>
        <begin position="1"/>
        <end position="78"/>
    </location>
</feature>
<dbReference type="Proteomes" id="UP001168167">
    <property type="component" value="Unassembled WGS sequence"/>
</dbReference>
<organism evidence="2 3">
    <name type="scientific">Candidatus Doriopsillibacter californiensis</name>
    <dbReference type="NCBI Taxonomy" id="2970740"/>
    <lineage>
        <taxon>Bacteria</taxon>
        <taxon>Pseudomonadati</taxon>
        <taxon>Pseudomonadota</taxon>
        <taxon>Gammaproteobacteria</taxon>
        <taxon>Candidatus Tethybacterales</taxon>
        <taxon>Candidatus Persebacteraceae</taxon>
        <taxon>Candidatus Doriopsillibacter</taxon>
    </lineage>
</organism>
<evidence type="ECO:0000313" key="3">
    <source>
        <dbReference type="Proteomes" id="UP001168167"/>
    </source>
</evidence>
<reference evidence="2" key="1">
    <citation type="submission" date="2022-08" db="EMBL/GenBank/DDBJ databases">
        <authorList>
            <person name="Dzunkova M."/>
            <person name="La Clair J."/>
            <person name="Tyml T."/>
            <person name="Doud D."/>
            <person name="Schulz F."/>
            <person name="Piquer S."/>
            <person name="Porcel Sanchis D."/>
            <person name="Osborn A."/>
            <person name="Robinson D."/>
            <person name="Louie K.B."/>
            <person name="Bowen B.P."/>
            <person name="Bowers R."/>
            <person name="Lee J."/>
            <person name="Arnau Llombart V."/>
            <person name="Diaz Villanueva W."/>
            <person name="Gosliner T."/>
            <person name="Northen T."/>
            <person name="Cheng J.-F."/>
            <person name="Burkart M.D."/>
            <person name="Woyke T."/>
        </authorList>
    </citation>
    <scope>NUCLEOTIDE SEQUENCE</scope>
    <source>
        <strain evidence="2">Df01</strain>
    </source>
</reference>
<dbReference type="Pfam" id="PF13417">
    <property type="entry name" value="GST_N_3"/>
    <property type="match status" value="1"/>
</dbReference>
<dbReference type="InterPro" id="IPR040079">
    <property type="entry name" value="Glutathione_S-Trfase"/>
</dbReference>
<dbReference type="InterPro" id="IPR036282">
    <property type="entry name" value="Glutathione-S-Trfase_C_sf"/>
</dbReference>